<comment type="caution">
    <text evidence="2">The sequence shown here is derived from an EMBL/GenBank/DDBJ whole genome shotgun (WGS) entry which is preliminary data.</text>
</comment>
<proteinExistence type="predicted"/>
<evidence type="ECO:0008006" key="4">
    <source>
        <dbReference type="Google" id="ProtNLM"/>
    </source>
</evidence>
<organism evidence="2 3">
    <name type="scientific">Alistipes hominis</name>
    <dbReference type="NCBI Taxonomy" id="2763015"/>
    <lineage>
        <taxon>Bacteria</taxon>
        <taxon>Pseudomonadati</taxon>
        <taxon>Bacteroidota</taxon>
        <taxon>Bacteroidia</taxon>
        <taxon>Bacteroidales</taxon>
        <taxon>Rikenellaceae</taxon>
        <taxon>Alistipes</taxon>
    </lineage>
</organism>
<feature type="signal peptide" evidence="1">
    <location>
        <begin position="1"/>
        <end position="24"/>
    </location>
</feature>
<dbReference type="RefSeq" id="WP_101570830.1">
    <property type="nucleotide sequence ID" value="NZ_JACOOK010000001.1"/>
</dbReference>
<dbReference type="EMBL" id="JACOOK010000001">
    <property type="protein sequence ID" value="MBC5615503.1"/>
    <property type="molecule type" value="Genomic_DNA"/>
</dbReference>
<gene>
    <name evidence="2" type="ORF">H8S08_00520</name>
</gene>
<evidence type="ECO:0000256" key="1">
    <source>
        <dbReference type="SAM" id="SignalP"/>
    </source>
</evidence>
<protein>
    <recommendedName>
        <fullName evidence="4">Glycosyl hydrolase family 71</fullName>
    </recommendedName>
</protein>
<keyword evidence="1" id="KW-0732">Signal</keyword>
<evidence type="ECO:0000313" key="3">
    <source>
        <dbReference type="Proteomes" id="UP000636891"/>
    </source>
</evidence>
<dbReference type="Gene3D" id="3.20.20.80">
    <property type="entry name" value="Glycosidases"/>
    <property type="match status" value="1"/>
</dbReference>
<name>A0ABR7CIL7_9BACT</name>
<dbReference type="Proteomes" id="UP000636891">
    <property type="component" value="Unassembled WGS sequence"/>
</dbReference>
<reference evidence="2 3" key="1">
    <citation type="submission" date="2020-08" db="EMBL/GenBank/DDBJ databases">
        <title>Genome public.</title>
        <authorList>
            <person name="Liu C."/>
            <person name="Sun Q."/>
        </authorList>
    </citation>
    <scope>NUCLEOTIDE SEQUENCE [LARGE SCALE GENOMIC DNA]</scope>
    <source>
        <strain evidence="2 3">New-7</strain>
    </source>
</reference>
<sequence length="603" mass="69072">MKKTTISALLLSALLTAIGTEAPAQTKPDTWTAQDALGRKIGTTDQYGKPRKNKVVGMFFVIWHGVHGYDRPASNPDNAVMVPTAADSLSPYDNQKIIDANPQNPQYGAEHAMHHWGEPYLGYYVANDEWVIRKHAQMLSDAGVDMIMFDVTNQAIYLPVVKQICDVYTKMRKEGNKTPQISFIFNTNAKETLENLFDSFYGKNLYKELWFRWKGKPLIFCPPEGITPDMAGFFTVRHSWFCSAWDWFGDGHDKCPWADIYPQKYGWHDRPDKPEMIAVSPATHPIVTNDMKQVGRSYHDGAQPDKEHWRSGEGLCFREQFERAMEVDPEFIYFSGWNEWTAMRFVNPGGIHKVGEYDCKKGDSYFVDLFNHEFSRDIEPLRGDFGDNYYYQLCDFIRRYKGVEPTPVYSAYQTIDLGDMQAWNKVKAEFADDKGDVFHRNHYGYGSVGQYVNNTGRNDILTAKVANDGKTLYFYVRTAAPVTPFSDPKWMRLFLDVKGSESGNWEGFQYRINNDVTDNKTSLEKSLNGWNWQKIADLDYRVAGNELVVAVPAQAIGIANANDFAIDFKWIDNAVEEGDIQECLSDGDAAPNGRFRYRYQFKK</sequence>
<feature type="chain" id="PRO_5047050856" description="Glycosyl hydrolase family 71" evidence="1">
    <location>
        <begin position="25"/>
        <end position="603"/>
    </location>
</feature>
<accession>A0ABR7CIL7</accession>
<keyword evidence="3" id="KW-1185">Reference proteome</keyword>
<evidence type="ECO:0000313" key="2">
    <source>
        <dbReference type="EMBL" id="MBC5615503.1"/>
    </source>
</evidence>